<dbReference type="RefSeq" id="XP_002772519.1">
    <property type="nucleotide sequence ID" value="XM_002772473.1"/>
</dbReference>
<dbReference type="AlphaFoldDB" id="C5LG80"/>
<dbReference type="Proteomes" id="UP000007800">
    <property type="component" value="Unassembled WGS sequence"/>
</dbReference>
<dbReference type="InParanoid" id="C5LG80"/>
<organism evidence="3">
    <name type="scientific">Perkinsus marinus (strain ATCC 50983 / TXsc)</name>
    <dbReference type="NCBI Taxonomy" id="423536"/>
    <lineage>
        <taxon>Eukaryota</taxon>
        <taxon>Sar</taxon>
        <taxon>Alveolata</taxon>
        <taxon>Perkinsozoa</taxon>
        <taxon>Perkinsea</taxon>
        <taxon>Perkinsida</taxon>
        <taxon>Perkinsidae</taxon>
        <taxon>Perkinsus</taxon>
    </lineage>
</organism>
<feature type="region of interest" description="Disordered" evidence="1">
    <location>
        <begin position="1"/>
        <end position="30"/>
    </location>
</feature>
<feature type="non-terminal residue" evidence="2">
    <location>
        <position position="87"/>
    </location>
</feature>
<name>C5LG80_PERM5</name>
<dbReference type="EMBL" id="GG681723">
    <property type="protein sequence ID" value="EER04335.1"/>
    <property type="molecule type" value="Genomic_DNA"/>
</dbReference>
<dbReference type="OrthoDB" id="10674006at2759"/>
<gene>
    <name evidence="2" type="ORF">Pmar_PMAR021842</name>
</gene>
<evidence type="ECO:0000313" key="3">
    <source>
        <dbReference type="Proteomes" id="UP000007800"/>
    </source>
</evidence>
<reference evidence="2 3" key="1">
    <citation type="submission" date="2008-07" db="EMBL/GenBank/DDBJ databases">
        <authorList>
            <person name="El-Sayed N."/>
            <person name="Caler E."/>
            <person name="Inman J."/>
            <person name="Amedeo P."/>
            <person name="Hass B."/>
            <person name="Wortman J."/>
        </authorList>
    </citation>
    <scope>NUCLEOTIDE SEQUENCE [LARGE SCALE GENOMIC DNA]</scope>
    <source>
        <strain evidence="3">ATCC 50983 / TXsc</strain>
    </source>
</reference>
<protein>
    <submittedName>
        <fullName evidence="2">Uncharacterized protein</fullName>
    </submittedName>
</protein>
<keyword evidence="3" id="KW-1185">Reference proteome</keyword>
<sequence>VNESTSSVSPANAHASTGYSNSCGPGTPTLLRRAAVPQSLVSDLEDTQRICEHQLAVKRELHLKDHKVAINVPVLPVISRSIHSPAR</sequence>
<dbReference type="GeneID" id="9036900"/>
<feature type="non-terminal residue" evidence="2">
    <location>
        <position position="1"/>
    </location>
</feature>
<accession>C5LG80</accession>
<feature type="compositionally biased region" description="Polar residues" evidence="1">
    <location>
        <begin position="1"/>
        <end position="24"/>
    </location>
</feature>
<proteinExistence type="predicted"/>
<evidence type="ECO:0000313" key="2">
    <source>
        <dbReference type="EMBL" id="EER04335.1"/>
    </source>
</evidence>
<evidence type="ECO:0000256" key="1">
    <source>
        <dbReference type="SAM" id="MobiDB-lite"/>
    </source>
</evidence>